<dbReference type="GO" id="GO:0004553">
    <property type="term" value="F:hydrolase activity, hydrolyzing O-glycosyl compounds"/>
    <property type="evidence" value="ECO:0007669"/>
    <property type="project" value="UniProtKB-ARBA"/>
</dbReference>
<dbReference type="SUPFAM" id="SSF69318">
    <property type="entry name" value="Integrin alpha N-terminal domain"/>
    <property type="match status" value="1"/>
</dbReference>
<dbReference type="SUPFAM" id="SSF49899">
    <property type="entry name" value="Concanavalin A-like lectins/glucanases"/>
    <property type="match status" value="1"/>
</dbReference>
<feature type="domain" description="Rhamnogalacturonan lyase family 11 C-terminal" evidence="3">
    <location>
        <begin position="141"/>
        <end position="616"/>
    </location>
</feature>
<dbReference type="AlphaFoldDB" id="A0A9D1GDN7"/>
<dbReference type="Gene3D" id="2.60.40.10">
    <property type="entry name" value="Immunoglobulins"/>
    <property type="match status" value="1"/>
</dbReference>
<dbReference type="InterPro" id="IPR034641">
    <property type="entry name" value="RGL11"/>
</dbReference>
<name>A0A9D1GDN7_9BACT</name>
<feature type="chain" id="PRO_5038854516" evidence="1">
    <location>
        <begin position="24"/>
        <end position="1018"/>
    </location>
</feature>
<reference evidence="4" key="1">
    <citation type="submission" date="2020-10" db="EMBL/GenBank/DDBJ databases">
        <authorList>
            <person name="Gilroy R."/>
        </authorList>
    </citation>
    <scope>NUCLEOTIDE SEQUENCE</scope>
    <source>
        <strain evidence="4">21143</strain>
    </source>
</reference>
<comment type="caution">
    <text evidence="4">The sequence shown here is derived from an EMBL/GenBank/DDBJ whole genome shotgun (WGS) entry which is preliminary data.</text>
</comment>
<evidence type="ECO:0000259" key="3">
    <source>
        <dbReference type="Pfam" id="PF21348"/>
    </source>
</evidence>
<organism evidence="4 5">
    <name type="scientific">Candidatus Caccoplasma intestinavium</name>
    <dbReference type="NCBI Taxonomy" id="2840716"/>
    <lineage>
        <taxon>Bacteria</taxon>
        <taxon>Pseudomonadati</taxon>
        <taxon>Bacteroidota</taxon>
        <taxon>Bacteroidia</taxon>
        <taxon>Bacteroidales</taxon>
        <taxon>Bacteroidaceae</taxon>
        <taxon>Bacteroidaceae incertae sedis</taxon>
        <taxon>Candidatus Caccoplasma</taxon>
    </lineage>
</organism>
<dbReference type="InterPro" id="IPR013320">
    <property type="entry name" value="ConA-like_dom_sf"/>
</dbReference>
<keyword evidence="1" id="KW-0732">Signal</keyword>
<sequence>MKRNYIYAALLYAFTVAVTPAIAGQPQQEKIGRGVVAVKTDEGVFVSWRYLGTDSPSAGFNLYRDGEKLNGEPIMTSTNYVDKEGTSGSVYVVKRVDYGKETDSSEETGVWDKFYRKIKLQRPPSGVTPPYSVTNGDDKEDYPNGQPYSYLPNSCSVGDVDGDGKYEIVIKWDPTNLRDNSLYGITGEVYLDCYKFDGTQLWRISLGKNIRAGCHYTQFMVYDLDGDGKAEVACKTAPGTIDGKGKAVLMGNDSADADYRKSNGMVLEGPEYLTVFNGETGAEITSVPYSPLRGSVSSWGDNYGNRSERYLACIAYLDGIRPSLVMCRGYYQRTALAAYNFDGKELTQLWLHDSTKSGEGAYGQGNHNLSVGDVDEDGCDEIVYGACVIDNDGSLLYRTGWGHGDAMHLSDLDPDIPGLEVFSVHEETSAKYGYEIHRAGTGEYLAGRPTGSDVGRGVAADIDPNHRGQEFWTTEGGVCDCKGNSIKGSRPSMNFRVYWDGDLQDELFDRSEITKWNPSRGRAETLINLKNYGDATDCAVVKYTPNIQADLFGDWREEIILWDRSDSATLVLFTTTTPTQYRIPTLMHDHVYRMGIAWQNVAYNQPPHLGYYIGDGEIEYARLTKIGQGARNQTLGIHTPIDTITFRWDRCDGVELNTSLPGGITSKYNESDHTISIFGTPTVSGTYTIYLSTYGNPVSNPTETITFEIIPEEEIIAVARYPFDETAGTTAANTIYGQAAAEGFTPEWSTGHSGNAITFPATAAETSRLTQASYPELAGLSDNPFTIALWIKAEKADQNLLNIEGDNGSYIRIEMNKTFSFSISDGTETTKAALRSTTLFNNEWNQLICIRDREDGKLYLYINGERKANISDKCGDLEISRITIGNRTEGDTHLPFRGMLDELVISTGAMNERQVEEYYQKTSAGITETAASSHEDPVQVYPTRFTDQLQLRFKNTESRRTNIVLYNNAGTAVFEREYNTQGLPRLVISGLEALPKGSYTLTISQDGKPLPAKKLFKW</sequence>
<dbReference type="InterPro" id="IPR049366">
    <property type="entry name" value="RGL11_C"/>
</dbReference>
<evidence type="ECO:0000313" key="5">
    <source>
        <dbReference type="Proteomes" id="UP000886722"/>
    </source>
</evidence>
<dbReference type="Gene3D" id="2.60.120.200">
    <property type="match status" value="1"/>
</dbReference>
<accession>A0A9D1GDN7</accession>
<evidence type="ECO:0000256" key="1">
    <source>
        <dbReference type="SAM" id="SignalP"/>
    </source>
</evidence>
<dbReference type="PANTHER" id="PTHR43118:SF1">
    <property type="entry name" value="RHAMNOGALACTURONAN LYASE (EUROFUNG)"/>
    <property type="match status" value="1"/>
</dbReference>
<protein>
    <submittedName>
        <fullName evidence="4">Por secretion system protein</fullName>
    </submittedName>
</protein>
<dbReference type="EMBL" id="DVKT01000024">
    <property type="protein sequence ID" value="HIT39063.1"/>
    <property type="molecule type" value="Genomic_DNA"/>
</dbReference>
<dbReference type="GO" id="GO:0005975">
    <property type="term" value="P:carbohydrate metabolic process"/>
    <property type="evidence" value="ECO:0007669"/>
    <property type="project" value="UniProtKB-ARBA"/>
</dbReference>
<dbReference type="InterPro" id="IPR041624">
    <property type="entry name" value="RGI_lyase"/>
</dbReference>
<feature type="signal peptide" evidence="1">
    <location>
        <begin position="1"/>
        <end position="23"/>
    </location>
</feature>
<dbReference type="CDD" id="cd10318">
    <property type="entry name" value="RGL11"/>
    <property type="match status" value="1"/>
</dbReference>
<dbReference type="Pfam" id="PF13385">
    <property type="entry name" value="Laminin_G_3"/>
    <property type="match status" value="1"/>
</dbReference>
<dbReference type="InterPro" id="IPR028994">
    <property type="entry name" value="Integrin_alpha_N"/>
</dbReference>
<dbReference type="Pfam" id="PF21348">
    <property type="entry name" value="RGL11_C"/>
    <property type="match status" value="1"/>
</dbReference>
<reference evidence="4" key="2">
    <citation type="journal article" date="2021" name="PeerJ">
        <title>Extensive microbial diversity within the chicken gut microbiome revealed by metagenomics and culture.</title>
        <authorList>
            <person name="Gilroy R."/>
            <person name="Ravi A."/>
            <person name="Getino M."/>
            <person name="Pursley I."/>
            <person name="Horton D.L."/>
            <person name="Alikhan N.F."/>
            <person name="Baker D."/>
            <person name="Gharbi K."/>
            <person name="Hall N."/>
            <person name="Watson M."/>
            <person name="Adriaenssens E.M."/>
            <person name="Foster-Nyarko E."/>
            <person name="Jarju S."/>
            <person name="Secka A."/>
            <person name="Antonio M."/>
            <person name="Oren A."/>
            <person name="Chaudhuri R.R."/>
            <person name="La Ragione R."/>
            <person name="Hildebrand F."/>
            <person name="Pallen M.J."/>
        </authorList>
    </citation>
    <scope>NUCLEOTIDE SEQUENCE</scope>
    <source>
        <strain evidence="4">21143</strain>
    </source>
</reference>
<dbReference type="PANTHER" id="PTHR43118">
    <property type="entry name" value="RHAMNOGALACTURONAN LYASE (EUROFUNG)"/>
    <property type="match status" value="1"/>
</dbReference>
<proteinExistence type="predicted"/>
<evidence type="ECO:0000313" key="4">
    <source>
        <dbReference type="EMBL" id="HIT39063.1"/>
    </source>
</evidence>
<dbReference type="Proteomes" id="UP000886722">
    <property type="component" value="Unassembled WGS sequence"/>
</dbReference>
<evidence type="ECO:0000259" key="2">
    <source>
        <dbReference type="Pfam" id="PF18370"/>
    </source>
</evidence>
<dbReference type="InterPro" id="IPR013783">
    <property type="entry name" value="Ig-like_fold"/>
</dbReference>
<feature type="domain" description="Rhamnogalacturonan I lyase beta-sheet" evidence="2">
    <location>
        <begin position="27"/>
        <end position="111"/>
    </location>
</feature>
<gene>
    <name evidence="4" type="ORF">IAD06_03365</name>
</gene>
<dbReference type="Pfam" id="PF18370">
    <property type="entry name" value="RGI_lyase"/>
    <property type="match status" value="1"/>
</dbReference>